<protein>
    <submittedName>
        <fullName evidence="1">Uncharacterized protein</fullName>
    </submittedName>
</protein>
<name>A0A9Q1AP35_9ROSI</name>
<organism evidence="1 2">
    <name type="scientific">Salix koriyanagi</name>
    <dbReference type="NCBI Taxonomy" id="2511006"/>
    <lineage>
        <taxon>Eukaryota</taxon>
        <taxon>Viridiplantae</taxon>
        <taxon>Streptophyta</taxon>
        <taxon>Embryophyta</taxon>
        <taxon>Tracheophyta</taxon>
        <taxon>Spermatophyta</taxon>
        <taxon>Magnoliopsida</taxon>
        <taxon>eudicotyledons</taxon>
        <taxon>Gunneridae</taxon>
        <taxon>Pentapetalae</taxon>
        <taxon>rosids</taxon>
        <taxon>fabids</taxon>
        <taxon>Malpighiales</taxon>
        <taxon>Salicaceae</taxon>
        <taxon>Saliceae</taxon>
        <taxon>Salix</taxon>
    </lineage>
</organism>
<keyword evidence="2" id="KW-1185">Reference proteome</keyword>
<evidence type="ECO:0000313" key="1">
    <source>
        <dbReference type="EMBL" id="KAJ6778076.1"/>
    </source>
</evidence>
<dbReference type="Proteomes" id="UP001151752">
    <property type="component" value="Chromosome 16"/>
</dbReference>
<sequence>MQARVSWLSLQEPVYQQYQMALKIENNRMKEILGGLEREKAMKQAEFQYLKKELQALRGASMSLLFY</sequence>
<accession>A0A9Q1AP35</accession>
<reference evidence="1" key="2">
    <citation type="journal article" date="2023" name="Int. J. Mol. Sci.">
        <title>De Novo Assembly and Annotation of 11 Diverse Shrub Willow (Salix) Genomes Reveals Novel Gene Organization in Sex-Linked Regions.</title>
        <authorList>
            <person name="Hyden B."/>
            <person name="Feng K."/>
            <person name="Yates T.B."/>
            <person name="Jawdy S."/>
            <person name="Cereghino C."/>
            <person name="Smart L.B."/>
            <person name="Muchero W."/>
        </authorList>
    </citation>
    <scope>NUCLEOTIDE SEQUENCE</scope>
    <source>
        <tissue evidence="1">Shoot tip</tissue>
    </source>
</reference>
<dbReference type="AlphaFoldDB" id="A0A9Q1AP35"/>
<gene>
    <name evidence="1" type="ORF">OIU74_001967</name>
</gene>
<dbReference type="EMBL" id="JAPFFM010000001">
    <property type="protein sequence ID" value="KAJ6778076.1"/>
    <property type="molecule type" value="Genomic_DNA"/>
</dbReference>
<proteinExistence type="predicted"/>
<comment type="caution">
    <text evidence="1">The sequence shown here is derived from an EMBL/GenBank/DDBJ whole genome shotgun (WGS) entry which is preliminary data.</text>
</comment>
<evidence type="ECO:0000313" key="2">
    <source>
        <dbReference type="Proteomes" id="UP001151752"/>
    </source>
</evidence>
<reference evidence="1" key="1">
    <citation type="submission" date="2022-11" db="EMBL/GenBank/DDBJ databases">
        <authorList>
            <person name="Hyden B.L."/>
            <person name="Feng K."/>
            <person name="Yates T."/>
            <person name="Jawdy S."/>
            <person name="Smart L.B."/>
            <person name="Muchero W."/>
        </authorList>
    </citation>
    <scope>NUCLEOTIDE SEQUENCE</scope>
    <source>
        <tissue evidence="1">Shoot tip</tissue>
    </source>
</reference>